<name>A0AAW2NPX0_SESRA</name>
<dbReference type="PANTHER" id="PTHR48258:SF3">
    <property type="entry name" value="FK506-BINDING PROTEIN 4-LIKE ISOFORM X1"/>
    <property type="match status" value="1"/>
</dbReference>
<dbReference type="InterPro" id="IPR025452">
    <property type="entry name" value="DUF4218"/>
</dbReference>
<sequence>MEHLIVHLLYEASIEGPVQYRWMYPFERFLRELKKKVENKAHVEASIIEAYIIEVIDLFTSQYFESDMQSKRTMPHRNDERTSSDHGIQVSIFYYPGGASGAPNKRWLSGPERHIIKTNIFKIGPDQPVRPETGQASGPIDTYKISSKRTGANWSKLVKTRFDR</sequence>
<dbReference type="EMBL" id="JACGWJ010000019">
    <property type="protein sequence ID" value="KAL0345545.1"/>
    <property type="molecule type" value="Genomic_DNA"/>
</dbReference>
<comment type="caution">
    <text evidence="2">The sequence shown here is derived from an EMBL/GenBank/DDBJ whole genome shotgun (WGS) entry which is preliminary data.</text>
</comment>
<reference evidence="2" key="2">
    <citation type="journal article" date="2024" name="Plant">
        <title>Genomic evolution and insights into agronomic trait innovations of Sesamum species.</title>
        <authorList>
            <person name="Miao H."/>
            <person name="Wang L."/>
            <person name="Qu L."/>
            <person name="Liu H."/>
            <person name="Sun Y."/>
            <person name="Le M."/>
            <person name="Wang Q."/>
            <person name="Wei S."/>
            <person name="Zheng Y."/>
            <person name="Lin W."/>
            <person name="Duan Y."/>
            <person name="Cao H."/>
            <person name="Xiong S."/>
            <person name="Wang X."/>
            <person name="Wei L."/>
            <person name="Li C."/>
            <person name="Ma Q."/>
            <person name="Ju M."/>
            <person name="Zhao R."/>
            <person name="Li G."/>
            <person name="Mu C."/>
            <person name="Tian Q."/>
            <person name="Mei H."/>
            <person name="Zhang T."/>
            <person name="Gao T."/>
            <person name="Zhang H."/>
        </authorList>
    </citation>
    <scope>NUCLEOTIDE SEQUENCE</scope>
    <source>
        <strain evidence="2">G02</strain>
    </source>
</reference>
<dbReference type="Pfam" id="PF13960">
    <property type="entry name" value="DUF4218"/>
    <property type="match status" value="1"/>
</dbReference>
<dbReference type="PANTHER" id="PTHR48258">
    <property type="entry name" value="DUF4218 DOMAIN-CONTAINING PROTEIN-RELATED"/>
    <property type="match status" value="1"/>
</dbReference>
<organism evidence="2">
    <name type="scientific">Sesamum radiatum</name>
    <name type="common">Black benniseed</name>
    <dbReference type="NCBI Taxonomy" id="300843"/>
    <lineage>
        <taxon>Eukaryota</taxon>
        <taxon>Viridiplantae</taxon>
        <taxon>Streptophyta</taxon>
        <taxon>Embryophyta</taxon>
        <taxon>Tracheophyta</taxon>
        <taxon>Spermatophyta</taxon>
        <taxon>Magnoliopsida</taxon>
        <taxon>eudicotyledons</taxon>
        <taxon>Gunneridae</taxon>
        <taxon>Pentapetalae</taxon>
        <taxon>asterids</taxon>
        <taxon>lamiids</taxon>
        <taxon>Lamiales</taxon>
        <taxon>Pedaliaceae</taxon>
        <taxon>Sesamum</taxon>
    </lineage>
</organism>
<proteinExistence type="predicted"/>
<feature type="domain" description="DUF4218" evidence="1">
    <location>
        <begin position="1"/>
        <end position="78"/>
    </location>
</feature>
<evidence type="ECO:0000313" key="2">
    <source>
        <dbReference type="EMBL" id="KAL0345545.1"/>
    </source>
</evidence>
<evidence type="ECO:0000259" key="1">
    <source>
        <dbReference type="Pfam" id="PF13960"/>
    </source>
</evidence>
<accession>A0AAW2NPX0</accession>
<gene>
    <name evidence="2" type="ORF">Sradi_4385800</name>
</gene>
<protein>
    <recommendedName>
        <fullName evidence="1">DUF4218 domain-containing protein</fullName>
    </recommendedName>
</protein>
<reference evidence="2" key="1">
    <citation type="submission" date="2020-06" db="EMBL/GenBank/DDBJ databases">
        <authorList>
            <person name="Li T."/>
            <person name="Hu X."/>
            <person name="Zhang T."/>
            <person name="Song X."/>
            <person name="Zhang H."/>
            <person name="Dai N."/>
            <person name="Sheng W."/>
            <person name="Hou X."/>
            <person name="Wei L."/>
        </authorList>
    </citation>
    <scope>NUCLEOTIDE SEQUENCE</scope>
    <source>
        <strain evidence="2">G02</strain>
        <tissue evidence="2">Leaf</tissue>
    </source>
</reference>
<dbReference type="AlphaFoldDB" id="A0AAW2NPX0"/>